<comment type="caution">
    <text evidence="2">The sequence shown here is derived from an EMBL/GenBank/DDBJ whole genome shotgun (WGS) entry which is preliminary data.</text>
</comment>
<keyword evidence="1" id="KW-0732">Signal</keyword>
<dbReference type="RefSeq" id="WP_186846143.1">
    <property type="nucleotide sequence ID" value="NZ_JACOME010000002.1"/>
</dbReference>
<name>A0ABR6Y2U1_9FLAO</name>
<evidence type="ECO:0000313" key="2">
    <source>
        <dbReference type="EMBL" id="MBC3847052.1"/>
    </source>
</evidence>
<sequence>MKNQFKILLLVLITSTVVYAQKPSGIEMDEKHTIYKENFSTNANTTLVLNLNNTTAKVIESPDEKVYIEYTIEFKNVRKKIKERQLKHLLVSGKKEDNKITYSTKSKSNFSPSVYNHQQSLIDRFDKKKFLKDSLPKPVIRKSLDSILHEIKYSESIYRNKIREALNIKPSQAERWNKSTNNLIISKMVIKIPKNIHVRATIENSNLVFMDDFYNRATMNIRNSKLRFKALGNTLSIIDFDNGYFNAETVISGSYSFANLKEVRIGRLSNSLLNTEFTKIEIAEIGKGNKITDFNSEYYFYNWTKDFQRFDLFSEYSKIHFFYPDLNHNLEVIGYNTRNIVGKDAFEVTMQPKSRERNRLMSKPANPNEKSSGLIFFDIINGIIYSHNDTIKTLNKN</sequence>
<reference evidence="2 3" key="1">
    <citation type="submission" date="2020-08" db="EMBL/GenBank/DDBJ databases">
        <title>Winogradskyella ouciana sp. nov., isolated from the hadal seawater of the Mariana Trench.</title>
        <authorList>
            <person name="He X."/>
        </authorList>
    </citation>
    <scope>NUCLEOTIDE SEQUENCE [LARGE SCALE GENOMIC DNA]</scope>
    <source>
        <strain evidence="2 3">KCTC 22026</strain>
    </source>
</reference>
<evidence type="ECO:0000256" key="1">
    <source>
        <dbReference type="SAM" id="SignalP"/>
    </source>
</evidence>
<organism evidence="2 3">
    <name type="scientific">Winogradskyella echinorum</name>
    <dbReference type="NCBI Taxonomy" id="538189"/>
    <lineage>
        <taxon>Bacteria</taxon>
        <taxon>Pseudomonadati</taxon>
        <taxon>Bacteroidota</taxon>
        <taxon>Flavobacteriia</taxon>
        <taxon>Flavobacteriales</taxon>
        <taxon>Flavobacteriaceae</taxon>
        <taxon>Winogradskyella</taxon>
    </lineage>
</organism>
<evidence type="ECO:0008006" key="4">
    <source>
        <dbReference type="Google" id="ProtNLM"/>
    </source>
</evidence>
<gene>
    <name evidence="2" type="ORF">H6H04_11720</name>
</gene>
<protein>
    <recommendedName>
        <fullName evidence="4">Pentapeptide repeat-containing protein</fullName>
    </recommendedName>
</protein>
<proteinExistence type="predicted"/>
<feature type="signal peptide" evidence="1">
    <location>
        <begin position="1"/>
        <end position="20"/>
    </location>
</feature>
<evidence type="ECO:0000313" key="3">
    <source>
        <dbReference type="Proteomes" id="UP000607435"/>
    </source>
</evidence>
<keyword evidence="3" id="KW-1185">Reference proteome</keyword>
<feature type="chain" id="PRO_5046068446" description="Pentapeptide repeat-containing protein" evidence="1">
    <location>
        <begin position="21"/>
        <end position="397"/>
    </location>
</feature>
<accession>A0ABR6Y2U1</accession>
<dbReference type="Proteomes" id="UP000607435">
    <property type="component" value="Unassembled WGS sequence"/>
</dbReference>
<dbReference type="EMBL" id="JACOME010000002">
    <property type="protein sequence ID" value="MBC3847052.1"/>
    <property type="molecule type" value="Genomic_DNA"/>
</dbReference>